<dbReference type="CDD" id="cd06853">
    <property type="entry name" value="GT_WecA_like"/>
    <property type="match status" value="1"/>
</dbReference>
<evidence type="ECO:0000256" key="7">
    <source>
        <dbReference type="SAM" id="Phobius"/>
    </source>
</evidence>
<reference evidence="8" key="1">
    <citation type="submission" date="2016-10" db="EMBL/GenBank/DDBJ databases">
        <authorList>
            <person name="de Groot N.N."/>
        </authorList>
    </citation>
    <scope>NUCLEOTIDE SEQUENCE</scope>
</reference>
<protein>
    <submittedName>
        <fullName evidence="8">Undecaprenyl-phosphate N-acetylglucosaminyl 1-phosphate transferase</fullName>
        <ecNumber evidence="8">2.7.8.-</ecNumber>
    </submittedName>
</protein>
<evidence type="ECO:0000256" key="4">
    <source>
        <dbReference type="ARBA" id="ARBA00022692"/>
    </source>
</evidence>
<feature type="transmembrane region" description="Helical" evidence="7">
    <location>
        <begin position="305"/>
        <end position="322"/>
    </location>
</feature>
<keyword evidence="5 7" id="KW-1133">Transmembrane helix</keyword>
<evidence type="ECO:0000256" key="2">
    <source>
        <dbReference type="ARBA" id="ARBA00022475"/>
    </source>
</evidence>
<keyword evidence="2" id="KW-1003">Cell membrane</keyword>
<dbReference type="GO" id="GO:0016780">
    <property type="term" value="F:phosphotransferase activity, for other substituted phosphate groups"/>
    <property type="evidence" value="ECO:0007669"/>
    <property type="project" value="InterPro"/>
</dbReference>
<name>A0A1W1C7M3_9ZZZZ</name>
<dbReference type="GO" id="GO:0005886">
    <property type="term" value="C:plasma membrane"/>
    <property type="evidence" value="ECO:0007669"/>
    <property type="project" value="UniProtKB-SubCell"/>
</dbReference>
<dbReference type="AlphaFoldDB" id="A0A1W1C7M3"/>
<evidence type="ECO:0000313" key="8">
    <source>
        <dbReference type="EMBL" id="SFV61734.1"/>
    </source>
</evidence>
<feature type="transmembrane region" description="Helical" evidence="7">
    <location>
        <begin position="68"/>
        <end position="84"/>
    </location>
</feature>
<feature type="transmembrane region" description="Helical" evidence="7">
    <location>
        <begin position="96"/>
        <end position="117"/>
    </location>
</feature>
<dbReference type="GO" id="GO:0009103">
    <property type="term" value="P:lipopolysaccharide biosynthetic process"/>
    <property type="evidence" value="ECO:0007669"/>
    <property type="project" value="TreeGrafter"/>
</dbReference>
<dbReference type="PROSITE" id="PS01348">
    <property type="entry name" value="MRAY_2"/>
    <property type="match status" value="1"/>
</dbReference>
<evidence type="ECO:0000256" key="6">
    <source>
        <dbReference type="ARBA" id="ARBA00023136"/>
    </source>
</evidence>
<dbReference type="EC" id="2.7.8.-" evidence="8"/>
<sequence>MFEFFLVFVLAMLFMGIVRRYADKIGLVDEPNERSSHTLDTPSGAGIGFSLAIFSIIPLFYIDVFSDYTLIFFAIFLVFVIGVLDDIHDASPKTKFVILILSTIFLIFDNFIIDYVGVYFGQQIYLGVFAAPFTIFAVVAFTNALNLIDGLDGLAGSVGIVIFMSFFIIGYQNDDLILMVISGSFISGLIAFLIHNWYPASIFMGDSGSLVLGFVIALLAIRSLLYIPAISILFIAAIPILDTTIVVVRRKLNGKGVFTADKCHLHHIFYRFFSNDTKKTVLFFVVMQAAYSLTGLQFNKYHDDGLLLILFLLNVIMVYLFTDAMIRRQKSNCSQKRS</sequence>
<dbReference type="PANTHER" id="PTHR22926">
    <property type="entry name" value="PHOSPHO-N-ACETYLMURAMOYL-PENTAPEPTIDE-TRANSFERASE"/>
    <property type="match status" value="1"/>
</dbReference>
<dbReference type="EMBL" id="FPHC01000064">
    <property type="protein sequence ID" value="SFV61734.1"/>
    <property type="molecule type" value="Genomic_DNA"/>
</dbReference>
<evidence type="ECO:0000256" key="5">
    <source>
        <dbReference type="ARBA" id="ARBA00022989"/>
    </source>
</evidence>
<keyword evidence="4 7" id="KW-0812">Transmembrane</keyword>
<feature type="transmembrane region" description="Helical" evidence="7">
    <location>
        <begin position="151"/>
        <end position="169"/>
    </location>
</feature>
<feature type="transmembrane region" description="Helical" evidence="7">
    <location>
        <begin position="124"/>
        <end position="145"/>
    </location>
</feature>
<dbReference type="GO" id="GO:0044038">
    <property type="term" value="P:cell wall macromolecule biosynthetic process"/>
    <property type="evidence" value="ECO:0007669"/>
    <property type="project" value="TreeGrafter"/>
</dbReference>
<gene>
    <name evidence="8" type="ORF">MNB_SV-6-1015</name>
</gene>
<dbReference type="InterPro" id="IPR018480">
    <property type="entry name" value="PNAcMuramoyl-5peptid_Trfase_CS"/>
</dbReference>
<feature type="transmembrane region" description="Helical" evidence="7">
    <location>
        <begin position="210"/>
        <end position="241"/>
    </location>
</feature>
<organism evidence="8">
    <name type="scientific">hydrothermal vent metagenome</name>
    <dbReference type="NCBI Taxonomy" id="652676"/>
    <lineage>
        <taxon>unclassified sequences</taxon>
        <taxon>metagenomes</taxon>
        <taxon>ecological metagenomes</taxon>
    </lineage>
</organism>
<feature type="transmembrane region" description="Helical" evidence="7">
    <location>
        <begin position="281"/>
        <end position="299"/>
    </location>
</feature>
<dbReference type="InterPro" id="IPR000715">
    <property type="entry name" value="Glycosyl_transferase_4"/>
</dbReference>
<dbReference type="PANTHER" id="PTHR22926:SF3">
    <property type="entry name" value="UNDECAPRENYL-PHOSPHATE ALPHA-N-ACETYLGLUCOSAMINYL 1-PHOSPHATE TRANSFERASE"/>
    <property type="match status" value="1"/>
</dbReference>
<feature type="transmembrane region" description="Helical" evidence="7">
    <location>
        <begin position="44"/>
        <end position="61"/>
    </location>
</feature>
<feature type="transmembrane region" description="Helical" evidence="7">
    <location>
        <begin position="176"/>
        <end position="198"/>
    </location>
</feature>
<dbReference type="Pfam" id="PF00953">
    <property type="entry name" value="Glycos_transf_4"/>
    <property type="match status" value="1"/>
</dbReference>
<accession>A0A1W1C7M3</accession>
<keyword evidence="3 8" id="KW-0808">Transferase</keyword>
<proteinExistence type="predicted"/>
<keyword evidence="6 7" id="KW-0472">Membrane</keyword>
<comment type="subcellular location">
    <subcellularLocation>
        <location evidence="1">Cell membrane</location>
        <topology evidence="1">Multi-pass membrane protein</topology>
    </subcellularLocation>
</comment>
<evidence type="ECO:0000256" key="3">
    <source>
        <dbReference type="ARBA" id="ARBA00022679"/>
    </source>
</evidence>
<evidence type="ECO:0000256" key="1">
    <source>
        <dbReference type="ARBA" id="ARBA00004651"/>
    </source>
</evidence>
<dbReference type="GO" id="GO:0071555">
    <property type="term" value="P:cell wall organization"/>
    <property type="evidence" value="ECO:0007669"/>
    <property type="project" value="TreeGrafter"/>
</dbReference>